<evidence type="ECO:0000259" key="4">
    <source>
        <dbReference type="Pfam" id="PF01557"/>
    </source>
</evidence>
<dbReference type="InterPro" id="IPR036663">
    <property type="entry name" value="Fumarylacetoacetase_C_sf"/>
</dbReference>
<comment type="caution">
    <text evidence="5">The sequence shown here is derived from an EMBL/GenBank/DDBJ whole genome shotgun (WGS) entry which is preliminary data.</text>
</comment>
<feature type="domain" description="Fumarylacetoacetase-like C-terminal" evidence="4">
    <location>
        <begin position="15"/>
        <end position="185"/>
    </location>
</feature>
<dbReference type="PANTHER" id="PTHR11820">
    <property type="entry name" value="ACYLPYRUVASE"/>
    <property type="match status" value="1"/>
</dbReference>
<sequence>MAAAAAQRLLAAITKIIGVGRNYIAHAKELGNPVPKPVLFLKPTSSFLHAGVATAAVEIPEPLESLHHEVELAVVISRRGRDVPEASAMDFVGGYALALDMTARDLQSVAKSAGLPWTLAKGQDTFTPISAVVDDELRQKGSTRDMIFKIPFLISYISSIMALMEGDVILTGTPEGVGPVRVGQKIKAGLIGHFFHDDAISKKVMGCSWNSEVRGQGIGGNNDLSGSGHEQHRHCLKHHELHQ</sequence>
<dbReference type="OrthoDB" id="411064at2759"/>
<dbReference type="Pfam" id="PF01557">
    <property type="entry name" value="FAA_hydrolase"/>
    <property type="match status" value="1"/>
</dbReference>
<dbReference type="SUPFAM" id="SSF56529">
    <property type="entry name" value="FAH"/>
    <property type="match status" value="1"/>
</dbReference>
<dbReference type="InterPro" id="IPR011234">
    <property type="entry name" value="Fumarylacetoacetase-like_C"/>
</dbReference>
<feature type="compositionally biased region" description="Basic residues" evidence="3">
    <location>
        <begin position="231"/>
        <end position="243"/>
    </location>
</feature>
<dbReference type="GO" id="GO:0005739">
    <property type="term" value="C:mitochondrion"/>
    <property type="evidence" value="ECO:0007669"/>
    <property type="project" value="TreeGrafter"/>
</dbReference>
<organism evidence="5 6">
    <name type="scientific">Miscanthus lutarioriparius</name>
    <dbReference type="NCBI Taxonomy" id="422564"/>
    <lineage>
        <taxon>Eukaryota</taxon>
        <taxon>Viridiplantae</taxon>
        <taxon>Streptophyta</taxon>
        <taxon>Embryophyta</taxon>
        <taxon>Tracheophyta</taxon>
        <taxon>Spermatophyta</taxon>
        <taxon>Magnoliopsida</taxon>
        <taxon>Liliopsida</taxon>
        <taxon>Poales</taxon>
        <taxon>Poaceae</taxon>
        <taxon>PACMAD clade</taxon>
        <taxon>Panicoideae</taxon>
        <taxon>Andropogonodae</taxon>
        <taxon>Andropogoneae</taxon>
        <taxon>Saccharinae</taxon>
        <taxon>Miscanthus</taxon>
    </lineage>
</organism>
<dbReference type="Gene3D" id="3.90.850.10">
    <property type="entry name" value="Fumarylacetoacetase-like, C-terminal domain"/>
    <property type="match status" value="1"/>
</dbReference>
<evidence type="ECO:0000256" key="1">
    <source>
        <dbReference type="ARBA" id="ARBA00010211"/>
    </source>
</evidence>
<name>A0A811NM13_9POAL</name>
<evidence type="ECO:0000256" key="2">
    <source>
        <dbReference type="ARBA" id="ARBA00022723"/>
    </source>
</evidence>
<evidence type="ECO:0000313" key="6">
    <source>
        <dbReference type="Proteomes" id="UP000604825"/>
    </source>
</evidence>
<feature type="region of interest" description="Disordered" evidence="3">
    <location>
        <begin position="220"/>
        <end position="243"/>
    </location>
</feature>
<accession>A0A811NM13</accession>
<dbReference type="GO" id="GO:0046872">
    <property type="term" value="F:metal ion binding"/>
    <property type="evidence" value="ECO:0007669"/>
    <property type="project" value="UniProtKB-KW"/>
</dbReference>
<reference evidence="5" key="1">
    <citation type="submission" date="2020-10" db="EMBL/GenBank/DDBJ databases">
        <authorList>
            <person name="Han B."/>
            <person name="Lu T."/>
            <person name="Zhao Q."/>
            <person name="Huang X."/>
            <person name="Zhao Y."/>
        </authorList>
    </citation>
    <scope>NUCLEOTIDE SEQUENCE</scope>
</reference>
<dbReference type="AlphaFoldDB" id="A0A811NM13"/>
<gene>
    <name evidence="5" type="ORF">NCGR_LOCUS16959</name>
</gene>
<keyword evidence="6" id="KW-1185">Reference proteome</keyword>
<dbReference type="GO" id="GO:0018773">
    <property type="term" value="F:acetylpyruvate hydrolase activity"/>
    <property type="evidence" value="ECO:0007669"/>
    <property type="project" value="TreeGrafter"/>
</dbReference>
<evidence type="ECO:0000313" key="5">
    <source>
        <dbReference type="EMBL" id="CAD6224741.1"/>
    </source>
</evidence>
<proteinExistence type="inferred from homology"/>
<protein>
    <recommendedName>
        <fullName evidence="4">Fumarylacetoacetase-like C-terminal domain-containing protein</fullName>
    </recommendedName>
</protein>
<dbReference type="Proteomes" id="UP000604825">
    <property type="component" value="Unassembled WGS sequence"/>
</dbReference>
<dbReference type="EMBL" id="CAJGYO010000004">
    <property type="protein sequence ID" value="CAD6224741.1"/>
    <property type="molecule type" value="Genomic_DNA"/>
</dbReference>
<keyword evidence="2" id="KW-0479">Metal-binding</keyword>
<comment type="similarity">
    <text evidence="1">Belongs to the FAH family.</text>
</comment>
<dbReference type="PANTHER" id="PTHR11820:SF7">
    <property type="entry name" value="ACYLPYRUVASE FAHD1, MITOCHONDRIAL"/>
    <property type="match status" value="1"/>
</dbReference>
<evidence type="ECO:0000256" key="3">
    <source>
        <dbReference type="SAM" id="MobiDB-lite"/>
    </source>
</evidence>